<dbReference type="Pfam" id="PF04082">
    <property type="entry name" value="Fungal_trans"/>
    <property type="match status" value="1"/>
</dbReference>
<feature type="domain" description="Xylanolytic transcriptional activator regulatory" evidence="10">
    <location>
        <begin position="240"/>
        <end position="323"/>
    </location>
</feature>
<feature type="transmembrane region" description="Helical" evidence="9">
    <location>
        <begin position="467"/>
        <end position="485"/>
    </location>
</feature>
<feature type="region of interest" description="Disordered" evidence="8">
    <location>
        <begin position="1"/>
        <end position="45"/>
    </location>
</feature>
<feature type="compositionally biased region" description="Polar residues" evidence="8">
    <location>
        <begin position="7"/>
        <end position="21"/>
    </location>
</feature>
<evidence type="ECO:0000256" key="7">
    <source>
        <dbReference type="ARBA" id="ARBA00023242"/>
    </source>
</evidence>
<organism evidence="11 12">
    <name type="scientific">Penicillium cosmopolitanum</name>
    <dbReference type="NCBI Taxonomy" id="1131564"/>
    <lineage>
        <taxon>Eukaryota</taxon>
        <taxon>Fungi</taxon>
        <taxon>Dikarya</taxon>
        <taxon>Ascomycota</taxon>
        <taxon>Pezizomycotina</taxon>
        <taxon>Eurotiomycetes</taxon>
        <taxon>Eurotiomycetidae</taxon>
        <taxon>Eurotiales</taxon>
        <taxon>Aspergillaceae</taxon>
        <taxon>Penicillium</taxon>
    </lineage>
</organism>
<evidence type="ECO:0000313" key="12">
    <source>
        <dbReference type="Proteomes" id="UP001147747"/>
    </source>
</evidence>
<sequence>MEAKNRALSSQLVSHQTSQRSESSHEQGQDSQAPPQSPDAAPFPFDRSEVADEVSFLSRQAGGDGQYLGVASGVIFADLVQGVASLHPPVQQGQSVHRTSLRSVTAPQPTSSLSLAQETLPPERVARHLHEAYLSHDHLCFPFLNRHLVLANLDRIYADGSVLERDAGMAFIFYMILAIAMASAHKCEWQSLPESENFQARAMARVNEVLQCTDIKALQAVLLLCQYRMTSSAEETSASLWHMVGIAARMCFELGLHRNQTYRASTMPHATSNNEFLTESEIRRRCFWSVVDMDRVVSITLGRPLAIHLEDVDTTLPDPNLDESNDIDVERHDGTPSSTAIFNHLTRYRILSGKVMVSLHSSRGQTQDETSTGATRLALTQELENWRSETATLSLIADTQKTRQSSYLSPEWYELLYYNTLLMLYRPSPALSNIPTRAPVVLQPIFDASKEAISRYAMLHTSQRINYTWITLHAVFMAGLSYIYAVSRHFRARRATTDASNSAATLAIDPTILEVVNTCRSCSIVLVAVSERWATPRHCHKVFDRLGDAVLADVISFFTKSQSAGPLIPAVQQNLASDTLATSHAESQLSVFDPSVHIAPMQDSSPSVIGVDSVLRDCFEDLQHFHDAHGGDGPIQQLSQDWLHEIG</sequence>
<evidence type="ECO:0000256" key="8">
    <source>
        <dbReference type="SAM" id="MobiDB-lite"/>
    </source>
</evidence>
<dbReference type="AlphaFoldDB" id="A0A9X0BEM2"/>
<keyword evidence="4" id="KW-0805">Transcription regulation</keyword>
<keyword evidence="6" id="KW-0804">Transcription</keyword>
<dbReference type="GO" id="GO:0045944">
    <property type="term" value="P:positive regulation of transcription by RNA polymerase II"/>
    <property type="evidence" value="ECO:0007669"/>
    <property type="project" value="TreeGrafter"/>
</dbReference>
<evidence type="ECO:0000256" key="1">
    <source>
        <dbReference type="ARBA" id="ARBA00004123"/>
    </source>
</evidence>
<keyword evidence="9" id="KW-0472">Membrane</keyword>
<keyword evidence="7" id="KW-0539">Nucleus</keyword>
<comment type="caution">
    <text evidence="11">The sequence shown here is derived from an EMBL/GenBank/DDBJ whole genome shotgun (WGS) entry which is preliminary data.</text>
</comment>
<dbReference type="SMART" id="SM00906">
    <property type="entry name" value="Fungal_trans"/>
    <property type="match status" value="1"/>
</dbReference>
<feature type="compositionally biased region" description="Low complexity" evidence="8">
    <location>
        <begin position="29"/>
        <end position="45"/>
    </location>
</feature>
<evidence type="ECO:0000256" key="6">
    <source>
        <dbReference type="ARBA" id="ARBA00023163"/>
    </source>
</evidence>
<comment type="subcellular location">
    <subcellularLocation>
        <location evidence="1">Nucleus</location>
    </subcellularLocation>
</comment>
<dbReference type="Proteomes" id="UP001147747">
    <property type="component" value="Unassembled WGS sequence"/>
</dbReference>
<dbReference type="InterPro" id="IPR007219">
    <property type="entry name" value="XnlR_reg_dom"/>
</dbReference>
<proteinExistence type="predicted"/>
<dbReference type="GO" id="GO:0000981">
    <property type="term" value="F:DNA-binding transcription factor activity, RNA polymerase II-specific"/>
    <property type="evidence" value="ECO:0007669"/>
    <property type="project" value="TreeGrafter"/>
</dbReference>
<dbReference type="InterPro" id="IPR052202">
    <property type="entry name" value="Yeast_MetPath_Reg"/>
</dbReference>
<dbReference type="PANTHER" id="PTHR47782">
    <property type="entry name" value="ZN(II)2CYS6 TRANSCRIPTION FACTOR (EUROFUNG)-RELATED"/>
    <property type="match status" value="1"/>
</dbReference>
<keyword evidence="5" id="KW-0238">DNA-binding</keyword>
<keyword evidence="12" id="KW-1185">Reference proteome</keyword>
<reference evidence="11" key="1">
    <citation type="submission" date="2022-12" db="EMBL/GenBank/DDBJ databases">
        <authorList>
            <person name="Petersen C."/>
        </authorList>
    </citation>
    <scope>NUCLEOTIDE SEQUENCE</scope>
    <source>
        <strain evidence="11">IBT 29677</strain>
    </source>
</reference>
<keyword evidence="9" id="KW-0812">Transmembrane</keyword>
<gene>
    <name evidence="11" type="ORF">N7509_000855</name>
</gene>
<keyword evidence="3" id="KW-0862">Zinc</keyword>
<protein>
    <recommendedName>
        <fullName evidence="10">Xylanolytic transcriptional activator regulatory domain-containing protein</fullName>
    </recommendedName>
</protein>
<dbReference type="GO" id="GO:0043565">
    <property type="term" value="F:sequence-specific DNA binding"/>
    <property type="evidence" value="ECO:0007669"/>
    <property type="project" value="TreeGrafter"/>
</dbReference>
<dbReference type="OrthoDB" id="189997at2759"/>
<evidence type="ECO:0000256" key="2">
    <source>
        <dbReference type="ARBA" id="ARBA00022723"/>
    </source>
</evidence>
<dbReference type="RefSeq" id="XP_056494074.1">
    <property type="nucleotide sequence ID" value="XM_056625492.1"/>
</dbReference>
<evidence type="ECO:0000256" key="3">
    <source>
        <dbReference type="ARBA" id="ARBA00022833"/>
    </source>
</evidence>
<feature type="non-terminal residue" evidence="11">
    <location>
        <position position="1"/>
    </location>
</feature>
<dbReference type="GO" id="GO:0005634">
    <property type="term" value="C:nucleus"/>
    <property type="evidence" value="ECO:0007669"/>
    <property type="project" value="UniProtKB-SubCell"/>
</dbReference>
<evidence type="ECO:0000256" key="4">
    <source>
        <dbReference type="ARBA" id="ARBA00023015"/>
    </source>
</evidence>
<reference evidence="11" key="2">
    <citation type="journal article" date="2023" name="IMA Fungus">
        <title>Comparative genomic study of the Penicillium genus elucidates a diverse pangenome and 15 lateral gene transfer events.</title>
        <authorList>
            <person name="Petersen C."/>
            <person name="Sorensen T."/>
            <person name="Nielsen M.R."/>
            <person name="Sondergaard T.E."/>
            <person name="Sorensen J.L."/>
            <person name="Fitzpatrick D.A."/>
            <person name="Frisvad J.C."/>
            <person name="Nielsen K.L."/>
        </authorList>
    </citation>
    <scope>NUCLEOTIDE SEQUENCE</scope>
    <source>
        <strain evidence="11">IBT 29677</strain>
    </source>
</reference>
<dbReference type="GO" id="GO:0008270">
    <property type="term" value="F:zinc ion binding"/>
    <property type="evidence" value="ECO:0007669"/>
    <property type="project" value="InterPro"/>
</dbReference>
<name>A0A9X0BEM2_9EURO</name>
<evidence type="ECO:0000256" key="9">
    <source>
        <dbReference type="SAM" id="Phobius"/>
    </source>
</evidence>
<dbReference type="GO" id="GO:0006351">
    <property type="term" value="P:DNA-templated transcription"/>
    <property type="evidence" value="ECO:0007669"/>
    <property type="project" value="InterPro"/>
</dbReference>
<evidence type="ECO:0000256" key="5">
    <source>
        <dbReference type="ARBA" id="ARBA00023125"/>
    </source>
</evidence>
<accession>A0A9X0BEM2</accession>
<keyword evidence="2" id="KW-0479">Metal-binding</keyword>
<evidence type="ECO:0000313" key="11">
    <source>
        <dbReference type="EMBL" id="KAJ5414228.1"/>
    </source>
</evidence>
<dbReference type="PANTHER" id="PTHR47782:SF12">
    <property type="entry name" value="ZN(II)2CYS6 TRANSCRIPTION FACTOR (EUROFUNG)"/>
    <property type="match status" value="1"/>
</dbReference>
<keyword evidence="9" id="KW-1133">Transmembrane helix</keyword>
<dbReference type="CDD" id="cd12148">
    <property type="entry name" value="fungal_TF_MHR"/>
    <property type="match status" value="1"/>
</dbReference>
<dbReference type="EMBL" id="JAPZBU010000003">
    <property type="protein sequence ID" value="KAJ5414228.1"/>
    <property type="molecule type" value="Genomic_DNA"/>
</dbReference>
<dbReference type="GeneID" id="81364472"/>
<evidence type="ECO:0000259" key="10">
    <source>
        <dbReference type="SMART" id="SM00906"/>
    </source>
</evidence>